<dbReference type="OrthoDB" id="9762420at2"/>
<organism evidence="2 3">
    <name type="scientific">Dolichospermum planctonicum</name>
    <dbReference type="NCBI Taxonomy" id="136072"/>
    <lineage>
        <taxon>Bacteria</taxon>
        <taxon>Bacillati</taxon>
        <taxon>Cyanobacteriota</taxon>
        <taxon>Cyanophyceae</taxon>
        <taxon>Nostocales</taxon>
        <taxon>Aphanizomenonaceae</taxon>
        <taxon>Dolichospermum</taxon>
    </lineage>
</organism>
<feature type="domain" description="Gp5/Type VI secretion system Vgr protein OB-fold" evidence="1">
    <location>
        <begin position="21"/>
        <end position="94"/>
    </location>
</feature>
<sequence>MMGMDLLMAKEQNHKFYGVTIAIVTNNQDPKKMGRVKVKFPWLSENDESDWSRVLSPMAGKDRGLFLLPEVDDEVLVAFEHGDMNFPYILGSLWNGKDTPPEVNEDGKNNKRMIKSRSGHTIILDDTEGEEKIIIQDKTGKNQIIIDSKENTMNIKVEKDLTIETGGKIILKSSDDDVSIECKNLSIKTQENYQLETGKDCTIKAKSKYALEASSGLGIKCSAGVKINNNSLEVM</sequence>
<dbReference type="SUPFAM" id="SSF69255">
    <property type="entry name" value="gp5 N-terminal domain-like"/>
    <property type="match status" value="1"/>
</dbReference>
<evidence type="ECO:0000313" key="3">
    <source>
        <dbReference type="Proteomes" id="UP000299367"/>
    </source>
</evidence>
<dbReference type="EMBL" id="BJCF01000003">
    <property type="protein sequence ID" value="GCL40770.1"/>
    <property type="molecule type" value="Genomic_DNA"/>
</dbReference>
<evidence type="ECO:0000313" key="2">
    <source>
        <dbReference type="EMBL" id="GCL40770.1"/>
    </source>
</evidence>
<protein>
    <submittedName>
        <fullName evidence="2">Rhs element Vgr protein</fullName>
    </submittedName>
</protein>
<dbReference type="InterPro" id="IPR006531">
    <property type="entry name" value="Gp5/Vgr_OB"/>
</dbReference>
<dbReference type="Pfam" id="PF04717">
    <property type="entry name" value="Phage_base_V"/>
    <property type="match status" value="1"/>
</dbReference>
<evidence type="ECO:0000259" key="1">
    <source>
        <dbReference type="Pfam" id="PF04717"/>
    </source>
</evidence>
<dbReference type="SUPFAM" id="SSF69349">
    <property type="entry name" value="Phage fibre proteins"/>
    <property type="match status" value="1"/>
</dbReference>
<reference evidence="3" key="1">
    <citation type="submission" date="2019-02" db="EMBL/GenBank/DDBJ databases">
        <title>Draft genome sequence of Dolichospermum planctonicum NIES-80.</title>
        <authorList>
            <person name="Yamaguchi H."/>
            <person name="Suzuki S."/>
            <person name="Kawachi M."/>
        </authorList>
    </citation>
    <scope>NUCLEOTIDE SEQUENCE [LARGE SCALE GENOMIC DNA]</scope>
    <source>
        <strain evidence="3">NIES-80</strain>
    </source>
</reference>
<dbReference type="Gene3D" id="2.40.50.230">
    <property type="entry name" value="Gp5 N-terminal domain"/>
    <property type="match status" value="1"/>
</dbReference>
<comment type="caution">
    <text evidence="2">The sequence shown here is derived from an EMBL/GenBank/DDBJ whole genome shotgun (WGS) entry which is preliminary data.</text>
</comment>
<proteinExistence type="predicted"/>
<dbReference type="Proteomes" id="UP000299367">
    <property type="component" value="Unassembled WGS sequence"/>
</dbReference>
<name>A0A480A6U4_9CYAN</name>
<accession>A0A480A6U4</accession>
<dbReference type="AlphaFoldDB" id="A0A480A6U4"/>
<dbReference type="InterPro" id="IPR037026">
    <property type="entry name" value="Vgr_OB-fold_dom_sf"/>
</dbReference>
<gene>
    <name evidence="2" type="ORF">NIES80_04590</name>
</gene>